<sequence length="875" mass="95299">MSNEHTPLLAHGVCGLSADNAVCGIGESESTGEASTPNAVPRKLNTFFGVMVPTVLSMFSIVLFLRTGFVVGHAGLLQGLVMLLVAYTIISLTILSICAISTNGAVQGGGAYFMISRSLGPEFGGSIGLMFFLAKVCACGVYVLGLVEALLDIFGQDPASSSALRVLPQGSWYTVLYSSIVLLLVLMVCLVGAHIFARTSFLILLVVTISLLSIYISPLALTTPLKFLVTHQGPGNQTLTYNASYTGFNGTTLKDNLGSGYTVDYSTGKVMSFATVFAVMFTSCTGIMAGANMSGELKNPSAAIPKGTIIAVLYTFIVYVLLFILASSTCERTLLVQDYGFFQRINIWPPFVTIGIYCSALSAAMCSLIGASRILHALALDQLFGFPLAPAAITSSSGNPWVAVLYTWGLAQCVVFAGQLNAIAGLVTVFYLLAYAAVDLACLALEWASAPNFRPTFQVFSWHTCLLGILSCLVMMFVINPVYSSASIVVLLLLLLFLHYRSPTSSWGYISQALIFHQVPTPHTQTCTSTYKHTYGPVPGSCSVERKHFATGKNYLNLSNLEHFHFLMQNVFLRSMYLFSAFDYPPPLLSLQGGMKPNTLVLGFYDSCTPEDYFLQDPAFCESKGSGGDDFGVDLPSLQAHFPPVRHVESPRWLTPEEYVGIISDAIKMSKNVCLGRYFFQLQGEDMGTKTDGAERIIDVWPLNLLQPSSTSAASVDVCSLFLLQMACVLNMASRWRHAKMRIFLCVEAESSDQGWVVKEETYRELLRKLRIRASIKIVPWDYVVQLYGQKQTQNPELEGLTKPAQALSEDFLSAVNSMLMEHSAEAAVRFLYLPRPPAHSSQSQKYLSQLEAVTYGLGPTLLIHGLTPVTCTEL</sequence>
<evidence type="ECO:0000313" key="15">
    <source>
        <dbReference type="Proteomes" id="UP000314982"/>
    </source>
</evidence>
<evidence type="ECO:0000256" key="3">
    <source>
        <dbReference type="ARBA" id="ARBA00010593"/>
    </source>
</evidence>
<feature type="transmembrane region" description="Helical" evidence="12">
    <location>
        <begin position="383"/>
        <end position="402"/>
    </location>
</feature>
<evidence type="ECO:0000256" key="5">
    <source>
        <dbReference type="ARBA" id="ARBA00022448"/>
    </source>
</evidence>
<feature type="transmembrane region" description="Helical" evidence="12">
    <location>
        <begin position="422"/>
        <end position="445"/>
    </location>
</feature>
<keyword evidence="5" id="KW-0813">Transport</keyword>
<feature type="transmembrane region" description="Helical" evidence="12">
    <location>
        <begin position="482"/>
        <end position="500"/>
    </location>
</feature>
<feature type="transmembrane region" description="Helical" evidence="12">
    <location>
        <begin position="81"/>
        <end position="106"/>
    </location>
</feature>
<dbReference type="GO" id="GO:0055064">
    <property type="term" value="P:chloride ion homeostasis"/>
    <property type="evidence" value="ECO:0007669"/>
    <property type="project" value="TreeGrafter"/>
</dbReference>
<evidence type="ECO:0000256" key="9">
    <source>
        <dbReference type="ARBA" id="ARBA00023136"/>
    </source>
</evidence>
<feature type="domain" description="Amino acid permease/ SLC12A" evidence="13">
    <location>
        <begin position="49"/>
        <end position="520"/>
    </location>
</feature>
<feature type="transmembrane region" description="Helical" evidence="12">
    <location>
        <begin position="47"/>
        <end position="69"/>
    </location>
</feature>
<keyword evidence="9 12" id="KW-0472">Membrane</keyword>
<dbReference type="GO" id="GO:0006884">
    <property type="term" value="P:cell volume homeostasis"/>
    <property type="evidence" value="ECO:0007669"/>
    <property type="project" value="TreeGrafter"/>
</dbReference>
<evidence type="ECO:0000256" key="12">
    <source>
        <dbReference type="SAM" id="Phobius"/>
    </source>
</evidence>
<evidence type="ECO:0000256" key="8">
    <source>
        <dbReference type="ARBA" id="ARBA00022989"/>
    </source>
</evidence>
<dbReference type="FunFam" id="1.20.1740.10:FF:000013">
    <property type="entry name" value="Solute carrier family 12 member"/>
    <property type="match status" value="1"/>
</dbReference>
<keyword evidence="11" id="KW-0458">Lysosome</keyword>
<feature type="transmembrane region" description="Helical" evidence="12">
    <location>
        <begin position="303"/>
        <end position="327"/>
    </location>
</feature>
<proteinExistence type="inferred from homology"/>
<keyword evidence="15" id="KW-1185">Reference proteome</keyword>
<evidence type="ECO:0000259" key="13">
    <source>
        <dbReference type="Pfam" id="PF00324"/>
    </source>
</evidence>
<accession>A0A4W5RUE0</accession>
<comment type="similarity">
    <text evidence="3">Belongs to the SLC12A transporter family.</text>
</comment>
<keyword evidence="6" id="KW-1003">Cell membrane</keyword>
<reference evidence="15" key="1">
    <citation type="submission" date="2018-06" db="EMBL/GenBank/DDBJ databases">
        <title>Genome assembly of Danube salmon.</title>
        <authorList>
            <person name="Macqueen D.J."/>
            <person name="Gundappa M.K."/>
        </authorList>
    </citation>
    <scope>NUCLEOTIDE SEQUENCE [LARGE SCALE GENOMIC DNA]</scope>
</reference>
<evidence type="ECO:0000256" key="7">
    <source>
        <dbReference type="ARBA" id="ARBA00022692"/>
    </source>
</evidence>
<dbReference type="AlphaFoldDB" id="A0A4W5RUE0"/>
<feature type="transmembrane region" description="Helical" evidence="12">
    <location>
        <begin position="457"/>
        <end position="476"/>
    </location>
</feature>
<dbReference type="Ensembl" id="ENSHHUT00000092565.1">
    <property type="protein sequence ID" value="ENSHHUP00000089778.1"/>
    <property type="gene ID" value="ENSHHUG00000051838.1"/>
</dbReference>
<organism evidence="14 15">
    <name type="scientific">Hucho hucho</name>
    <name type="common">huchen</name>
    <dbReference type="NCBI Taxonomy" id="62062"/>
    <lineage>
        <taxon>Eukaryota</taxon>
        <taxon>Metazoa</taxon>
        <taxon>Chordata</taxon>
        <taxon>Craniata</taxon>
        <taxon>Vertebrata</taxon>
        <taxon>Euteleostomi</taxon>
        <taxon>Actinopterygii</taxon>
        <taxon>Neopterygii</taxon>
        <taxon>Teleostei</taxon>
        <taxon>Protacanthopterygii</taxon>
        <taxon>Salmoniformes</taxon>
        <taxon>Salmonidae</taxon>
        <taxon>Salmoninae</taxon>
        <taxon>Hucho</taxon>
    </lineage>
</organism>
<evidence type="ECO:0000313" key="14">
    <source>
        <dbReference type="Ensembl" id="ENSHHUP00000089778.1"/>
    </source>
</evidence>
<keyword evidence="7 12" id="KW-0812">Transmembrane</keyword>
<dbReference type="GeneTree" id="ENSGT00940000159400"/>
<keyword evidence="8 12" id="KW-1133">Transmembrane helix</keyword>
<keyword evidence="10" id="KW-0325">Glycoprotein</keyword>
<dbReference type="InterPro" id="IPR004842">
    <property type="entry name" value="SLC12A_fam"/>
</dbReference>
<dbReference type="PANTHER" id="PTHR11827">
    <property type="entry name" value="SOLUTE CARRIER FAMILY 12, CATION COTRANSPORTERS"/>
    <property type="match status" value="1"/>
</dbReference>
<feature type="transmembrane region" description="Helical" evidence="12">
    <location>
        <begin position="270"/>
        <end position="291"/>
    </location>
</feature>
<feature type="transmembrane region" description="Helical" evidence="12">
    <location>
        <begin position="200"/>
        <end position="221"/>
    </location>
</feature>
<dbReference type="GO" id="GO:0015379">
    <property type="term" value="F:potassium:chloride symporter activity"/>
    <property type="evidence" value="ECO:0007669"/>
    <property type="project" value="TreeGrafter"/>
</dbReference>
<evidence type="ECO:0000256" key="10">
    <source>
        <dbReference type="ARBA" id="ARBA00023180"/>
    </source>
</evidence>
<dbReference type="PANTHER" id="PTHR11827:SF98">
    <property type="entry name" value="SOLUTE CARRIER FAMILY 12 MEMBER 9"/>
    <property type="match status" value="1"/>
</dbReference>
<dbReference type="Gene3D" id="1.20.1740.10">
    <property type="entry name" value="Amino acid/polyamine transporter I"/>
    <property type="match status" value="1"/>
</dbReference>
<evidence type="ECO:0000256" key="6">
    <source>
        <dbReference type="ARBA" id="ARBA00022475"/>
    </source>
</evidence>
<name>A0A4W5RUE0_9TELE</name>
<evidence type="ECO:0000256" key="1">
    <source>
        <dbReference type="ARBA" id="ARBA00004651"/>
    </source>
</evidence>
<feature type="transmembrane region" description="Helical" evidence="12">
    <location>
        <begin position="171"/>
        <end position="193"/>
    </location>
</feature>
<evidence type="ECO:0000256" key="11">
    <source>
        <dbReference type="ARBA" id="ARBA00023228"/>
    </source>
</evidence>
<dbReference type="GO" id="GO:0055075">
    <property type="term" value="P:potassium ion homeostasis"/>
    <property type="evidence" value="ECO:0007669"/>
    <property type="project" value="TreeGrafter"/>
</dbReference>
<feature type="transmembrane region" description="Helical" evidence="12">
    <location>
        <begin position="127"/>
        <end position="151"/>
    </location>
</feature>
<protein>
    <recommendedName>
        <fullName evidence="4">Solute carrier family 12 member 9</fullName>
    </recommendedName>
</protein>
<comment type="subcellular location">
    <subcellularLocation>
        <location evidence="1">Cell membrane</location>
        <topology evidence="1">Multi-pass membrane protein</topology>
    </subcellularLocation>
    <subcellularLocation>
        <location evidence="2">Lysosome membrane</location>
    </subcellularLocation>
</comment>
<reference evidence="14" key="3">
    <citation type="submission" date="2025-09" db="UniProtKB">
        <authorList>
            <consortium name="Ensembl"/>
        </authorList>
    </citation>
    <scope>IDENTIFICATION</scope>
</reference>
<dbReference type="GO" id="GO:0005765">
    <property type="term" value="C:lysosomal membrane"/>
    <property type="evidence" value="ECO:0007669"/>
    <property type="project" value="UniProtKB-SubCell"/>
</dbReference>
<dbReference type="Pfam" id="PF00324">
    <property type="entry name" value="AA_permease"/>
    <property type="match status" value="1"/>
</dbReference>
<evidence type="ECO:0000256" key="4">
    <source>
        <dbReference type="ARBA" id="ARBA00019359"/>
    </source>
</evidence>
<dbReference type="InterPro" id="IPR004841">
    <property type="entry name" value="AA-permease/SLC12A_dom"/>
</dbReference>
<feature type="transmembrane region" description="Helical" evidence="12">
    <location>
        <begin position="347"/>
        <end position="371"/>
    </location>
</feature>
<evidence type="ECO:0000256" key="2">
    <source>
        <dbReference type="ARBA" id="ARBA00004656"/>
    </source>
</evidence>
<dbReference type="GO" id="GO:0005886">
    <property type="term" value="C:plasma membrane"/>
    <property type="evidence" value="ECO:0007669"/>
    <property type="project" value="UniProtKB-SubCell"/>
</dbReference>
<dbReference type="Proteomes" id="UP000314982">
    <property type="component" value="Unassembled WGS sequence"/>
</dbReference>
<reference evidence="14" key="2">
    <citation type="submission" date="2025-08" db="UniProtKB">
        <authorList>
            <consortium name="Ensembl"/>
        </authorList>
    </citation>
    <scope>IDENTIFICATION</scope>
</reference>